<comment type="similarity">
    <text evidence="5 6">Belongs to the XseA family.</text>
</comment>
<evidence type="ECO:0000256" key="2">
    <source>
        <dbReference type="ARBA" id="ARBA00022722"/>
    </source>
</evidence>
<organism evidence="9 10">
    <name type="scientific">Desulfonema limicola</name>
    <dbReference type="NCBI Taxonomy" id="45656"/>
    <lineage>
        <taxon>Bacteria</taxon>
        <taxon>Pseudomonadati</taxon>
        <taxon>Thermodesulfobacteriota</taxon>
        <taxon>Desulfobacteria</taxon>
        <taxon>Desulfobacterales</taxon>
        <taxon>Desulfococcaceae</taxon>
        <taxon>Desulfonema</taxon>
    </lineage>
</organism>
<evidence type="ECO:0000313" key="9">
    <source>
        <dbReference type="EMBL" id="QTA80425.1"/>
    </source>
</evidence>
<dbReference type="AlphaFoldDB" id="A0A975B7R4"/>
<feature type="domain" description="OB-fold nucleic acid binding" evidence="8">
    <location>
        <begin position="26"/>
        <end position="118"/>
    </location>
</feature>
<dbReference type="GO" id="GO:0003676">
    <property type="term" value="F:nucleic acid binding"/>
    <property type="evidence" value="ECO:0007669"/>
    <property type="project" value="InterPro"/>
</dbReference>
<keyword evidence="4 5" id="KW-0269">Exonuclease</keyword>
<keyword evidence="2 5" id="KW-0540">Nuclease</keyword>
<feature type="domain" description="Exonuclease VII large subunit C-terminal" evidence="7">
    <location>
        <begin position="142"/>
        <end position="455"/>
    </location>
</feature>
<dbReference type="GO" id="GO:0005737">
    <property type="term" value="C:cytoplasm"/>
    <property type="evidence" value="ECO:0007669"/>
    <property type="project" value="UniProtKB-SubCell"/>
</dbReference>
<dbReference type="EMBL" id="CP061799">
    <property type="protein sequence ID" value="QTA80425.1"/>
    <property type="molecule type" value="Genomic_DNA"/>
</dbReference>
<evidence type="ECO:0000259" key="8">
    <source>
        <dbReference type="Pfam" id="PF13742"/>
    </source>
</evidence>
<gene>
    <name evidence="5 9" type="primary">xseA</name>
    <name evidence="9" type="ORF">dnl_27280</name>
</gene>
<accession>A0A975B7R4</accession>
<dbReference type="EC" id="3.1.11.6" evidence="5"/>
<evidence type="ECO:0000256" key="3">
    <source>
        <dbReference type="ARBA" id="ARBA00022801"/>
    </source>
</evidence>
<evidence type="ECO:0000256" key="4">
    <source>
        <dbReference type="ARBA" id="ARBA00022839"/>
    </source>
</evidence>
<dbReference type="InterPro" id="IPR020579">
    <property type="entry name" value="Exonuc_VII_lsu_C"/>
</dbReference>
<evidence type="ECO:0000259" key="7">
    <source>
        <dbReference type="Pfam" id="PF02601"/>
    </source>
</evidence>
<dbReference type="InterPro" id="IPR025824">
    <property type="entry name" value="OB-fold_nuc-bd_dom"/>
</dbReference>
<proteinExistence type="inferred from homology"/>
<name>A0A975B7R4_9BACT</name>
<dbReference type="PANTHER" id="PTHR30008">
    <property type="entry name" value="EXODEOXYRIBONUCLEASE 7 LARGE SUBUNIT"/>
    <property type="match status" value="1"/>
</dbReference>
<comment type="function">
    <text evidence="5">Bidirectionally degrades single-stranded DNA into large acid-insoluble oligonucleotides, which are then degraded further into small acid-soluble oligonucleotides.</text>
</comment>
<dbReference type="KEGG" id="dli:dnl_27280"/>
<reference evidence="9" key="1">
    <citation type="journal article" date="2021" name="Microb. Physiol.">
        <title>Proteogenomic Insights into the Physiology of Marine, Sulfate-Reducing, Filamentous Desulfonema limicola and Desulfonema magnum.</title>
        <authorList>
            <person name="Schnaars V."/>
            <person name="Wohlbrand L."/>
            <person name="Scheve S."/>
            <person name="Hinrichs C."/>
            <person name="Reinhardt R."/>
            <person name="Rabus R."/>
        </authorList>
    </citation>
    <scope>NUCLEOTIDE SEQUENCE</scope>
    <source>
        <strain evidence="9">5ac10</strain>
    </source>
</reference>
<dbReference type="GO" id="GO:0008855">
    <property type="term" value="F:exodeoxyribonuclease VII activity"/>
    <property type="evidence" value="ECO:0007669"/>
    <property type="project" value="UniProtKB-UniRule"/>
</dbReference>
<dbReference type="GO" id="GO:0009318">
    <property type="term" value="C:exodeoxyribonuclease VII complex"/>
    <property type="evidence" value="ECO:0007669"/>
    <property type="project" value="UniProtKB-UniRule"/>
</dbReference>
<dbReference type="NCBIfam" id="TIGR00237">
    <property type="entry name" value="xseA"/>
    <property type="match status" value="1"/>
</dbReference>
<comment type="catalytic activity">
    <reaction evidence="5 6">
        <text>Exonucleolytic cleavage in either 5'- to 3'- or 3'- to 5'-direction to yield nucleoside 5'-phosphates.</text>
        <dbReference type="EC" id="3.1.11.6"/>
    </reaction>
</comment>
<dbReference type="Pfam" id="PF02601">
    <property type="entry name" value="Exonuc_VII_L"/>
    <property type="match status" value="1"/>
</dbReference>
<evidence type="ECO:0000256" key="6">
    <source>
        <dbReference type="RuleBase" id="RU004355"/>
    </source>
</evidence>
<sequence length="470" mass="53378">MEKLQVSTCYKEKSVLKEPQIQKQIFTVSALTAEIKALLEDRFSFVWITGEISNFHVPASGHFYFTLKDQKAQINAVMFKGQNKNLKFMPEHGMSITGLGRIGLYEPRGSYQIIFEYLEPKGVGELQIAFEQLKARLASEGLFDEKHKKPIPFLPEKISVVTSRTGAVIHDIIKVINRRFPGVHIELAPVKVQGDGADQEIADAIKLLNERMDSDLIILARGGGSLEDFQAFNSEITAYAIFESKIPVISGVGHETDITIADFVSDLRAPTPSAAAELAVPLKQELVQKNLSLLNNLSSRFYYYIEQKRKSLQYISSRLVHPKKRVQDLRLRIDDFSERLFRLMLKSVLLRRREQYLWLNDKFRSNNPLNQVKDKRQELELKTNNLKQNFMKIFDKKSAEISELTSKLSVLNPAAILSRGYSIARTMPEGRILHDTSSIILGQKIDLRLSKGILLCRVEGILENGSKTDL</sequence>
<evidence type="ECO:0000256" key="5">
    <source>
        <dbReference type="HAMAP-Rule" id="MF_00378"/>
    </source>
</evidence>
<dbReference type="PANTHER" id="PTHR30008:SF0">
    <property type="entry name" value="EXODEOXYRIBONUCLEASE 7 LARGE SUBUNIT"/>
    <property type="match status" value="1"/>
</dbReference>
<evidence type="ECO:0000313" key="10">
    <source>
        <dbReference type="Proteomes" id="UP000663720"/>
    </source>
</evidence>
<dbReference type="Pfam" id="PF13742">
    <property type="entry name" value="tRNA_anti_2"/>
    <property type="match status" value="1"/>
</dbReference>
<dbReference type="GO" id="GO:0006308">
    <property type="term" value="P:DNA catabolic process"/>
    <property type="evidence" value="ECO:0007669"/>
    <property type="project" value="UniProtKB-UniRule"/>
</dbReference>
<dbReference type="CDD" id="cd04489">
    <property type="entry name" value="ExoVII_LU_OBF"/>
    <property type="match status" value="1"/>
</dbReference>
<dbReference type="Proteomes" id="UP000663720">
    <property type="component" value="Chromosome"/>
</dbReference>
<keyword evidence="1 5" id="KW-0963">Cytoplasm</keyword>
<keyword evidence="10" id="KW-1185">Reference proteome</keyword>
<comment type="subcellular location">
    <subcellularLocation>
        <location evidence="5 6">Cytoplasm</location>
    </subcellularLocation>
</comment>
<comment type="subunit">
    <text evidence="5">Heterooligomer composed of large and small subunits.</text>
</comment>
<keyword evidence="3 5" id="KW-0378">Hydrolase</keyword>
<protein>
    <recommendedName>
        <fullName evidence="5">Exodeoxyribonuclease 7 large subunit</fullName>
        <ecNumber evidence="5">3.1.11.6</ecNumber>
    </recommendedName>
    <alternativeName>
        <fullName evidence="5">Exodeoxyribonuclease VII large subunit</fullName>
        <shortName evidence="5">Exonuclease VII large subunit</shortName>
    </alternativeName>
</protein>
<dbReference type="InterPro" id="IPR003753">
    <property type="entry name" value="Exonuc_VII_L"/>
</dbReference>
<evidence type="ECO:0000256" key="1">
    <source>
        <dbReference type="ARBA" id="ARBA00022490"/>
    </source>
</evidence>
<dbReference type="HAMAP" id="MF_00378">
    <property type="entry name" value="Exonuc_7_L"/>
    <property type="match status" value="1"/>
</dbReference>